<gene>
    <name evidence="2" type="ORF">ELUCI_v1c02060</name>
</gene>
<proteinExistence type="predicted"/>
<keyword evidence="1" id="KW-0732">Signal</keyword>
<dbReference type="EMBL" id="PHNE01000001">
    <property type="protein sequence ID" value="PPE05916.1"/>
    <property type="molecule type" value="Genomic_DNA"/>
</dbReference>
<organism evidence="2 3">
    <name type="scientific">Williamsoniiplasma lucivorax</name>
    <dbReference type="NCBI Taxonomy" id="209274"/>
    <lineage>
        <taxon>Bacteria</taxon>
        <taxon>Bacillati</taxon>
        <taxon>Mycoplasmatota</taxon>
        <taxon>Mollicutes</taxon>
        <taxon>Entomoplasmatales</taxon>
        <taxon>Williamsoniiplasma</taxon>
    </lineage>
</organism>
<name>A0A2S5RF10_9MOLU</name>
<feature type="chain" id="PRO_5015459848" evidence="1">
    <location>
        <begin position="20"/>
        <end position="224"/>
    </location>
</feature>
<sequence>MKSIIILSSGLMSASPVGATIPQIVQKNNVDINVYLTSILPILNKEINIKNKAQIKNILLSALRENNGALSLDQKQMVTIGNQKLETIFLSTNFYQIINQLYVSKIIVFENNKFEFKLPQATNTHGFWIETYWYWFGYSKLHLDDTLTKDISDRFQSVFSESDAAEVISHAIPDLNGKDTLMWSMGKALYYYGGSKFIDNLNSEHHGIWFGTWAYIGSYGPWAQ</sequence>
<comment type="caution">
    <text evidence="2">The sequence shown here is derived from an EMBL/GenBank/DDBJ whole genome shotgun (WGS) entry which is preliminary data.</text>
</comment>
<evidence type="ECO:0000256" key="1">
    <source>
        <dbReference type="SAM" id="SignalP"/>
    </source>
</evidence>
<evidence type="ECO:0000313" key="3">
    <source>
        <dbReference type="Proteomes" id="UP000237865"/>
    </source>
</evidence>
<accession>A0A2S5RF10</accession>
<dbReference type="RefSeq" id="WP_028126683.1">
    <property type="nucleotide sequence ID" value="NZ_PHNE01000001.1"/>
</dbReference>
<evidence type="ECO:0000313" key="2">
    <source>
        <dbReference type="EMBL" id="PPE05916.1"/>
    </source>
</evidence>
<dbReference type="STRING" id="1399797.GCA_000518285_00974"/>
<feature type="signal peptide" evidence="1">
    <location>
        <begin position="1"/>
        <end position="19"/>
    </location>
</feature>
<dbReference type="AlphaFoldDB" id="A0A2S5RF10"/>
<protein>
    <submittedName>
        <fullName evidence="2">Uncharacterized protein</fullName>
    </submittedName>
</protein>
<reference evidence="2 3" key="1">
    <citation type="submission" date="2017-11" db="EMBL/GenBank/DDBJ databases">
        <title>Genome sequence of Entomoplasma lucivorax PIPN-2 (ATCC 49196).</title>
        <authorList>
            <person name="Lo W.-S."/>
            <person name="Gasparich G.E."/>
            <person name="Kuo C.-H."/>
        </authorList>
    </citation>
    <scope>NUCLEOTIDE SEQUENCE [LARGE SCALE GENOMIC DNA]</scope>
    <source>
        <strain evidence="2 3">PIPN-2</strain>
    </source>
</reference>
<keyword evidence="3" id="KW-1185">Reference proteome</keyword>
<dbReference type="Proteomes" id="UP000237865">
    <property type="component" value="Unassembled WGS sequence"/>
</dbReference>